<evidence type="ECO:0000256" key="1">
    <source>
        <dbReference type="ARBA" id="ARBA00022676"/>
    </source>
</evidence>
<gene>
    <name evidence="3" type="ORF">LEA_07169</name>
</gene>
<evidence type="ECO:0000313" key="3">
    <source>
        <dbReference type="EMBL" id="EKC71613.1"/>
    </source>
</evidence>
<proteinExistence type="predicted"/>
<dbReference type="InterPro" id="IPR008631">
    <property type="entry name" value="Glycogen_synth"/>
</dbReference>
<name>K1TPK3_9ZZZZ</name>
<protein>
    <submittedName>
        <fullName evidence="3">Glycogen synthase</fullName>
        <ecNumber evidence="3">2.4.1.11</ecNumber>
    </submittedName>
</protein>
<sequence>VLGMLKYFNMHNNKEDKVKLIFLPCYLTGDDGIINKSYYDVVLGNDLCIYPSYYEPWGYTPLEAVAFKVPCITTDLAGFGLWANSEKGSYSEIEDGVKVIKRTDYNYSEVADAIKDTVAKYSGFTKTQVNKCRKNAEILSEKALWKHFIEYYYDAYDFALRKAEVRMKK</sequence>
<reference evidence="3" key="1">
    <citation type="journal article" date="2013" name="Environ. Microbiol.">
        <title>Microbiota from the distal guts of lean and obese adolescents exhibit partial functional redundancy besides clear differences in community structure.</title>
        <authorList>
            <person name="Ferrer M."/>
            <person name="Ruiz A."/>
            <person name="Lanza F."/>
            <person name="Haange S.B."/>
            <person name="Oberbach A."/>
            <person name="Till H."/>
            <person name="Bargiela R."/>
            <person name="Campoy C."/>
            <person name="Segura M.T."/>
            <person name="Richter M."/>
            <person name="von Bergen M."/>
            <person name="Seifert J."/>
            <person name="Suarez A."/>
        </authorList>
    </citation>
    <scope>NUCLEOTIDE SEQUENCE</scope>
</reference>
<organism evidence="3">
    <name type="scientific">human gut metagenome</name>
    <dbReference type="NCBI Taxonomy" id="408170"/>
    <lineage>
        <taxon>unclassified sequences</taxon>
        <taxon>metagenomes</taxon>
        <taxon>organismal metagenomes</taxon>
    </lineage>
</organism>
<evidence type="ECO:0000256" key="2">
    <source>
        <dbReference type="ARBA" id="ARBA00022679"/>
    </source>
</evidence>
<dbReference type="Gene3D" id="3.40.50.2000">
    <property type="entry name" value="Glycogen Phosphorylase B"/>
    <property type="match status" value="1"/>
</dbReference>
<accession>K1TPK3</accession>
<dbReference type="GO" id="GO:0004373">
    <property type="term" value="F:alpha-1,4-glucan glucosyltransferase (UDP-glucose donor) activity"/>
    <property type="evidence" value="ECO:0007669"/>
    <property type="project" value="UniProtKB-EC"/>
</dbReference>
<dbReference type="PANTHER" id="PTHR10176:SF3">
    <property type="entry name" value="GLYCOGEN [STARCH] SYNTHASE"/>
    <property type="match status" value="1"/>
</dbReference>
<feature type="non-terminal residue" evidence="3">
    <location>
        <position position="1"/>
    </location>
</feature>
<keyword evidence="1 3" id="KW-0328">Glycosyltransferase</keyword>
<dbReference type="EMBL" id="AJWY01004714">
    <property type="protein sequence ID" value="EKC71613.1"/>
    <property type="molecule type" value="Genomic_DNA"/>
</dbReference>
<keyword evidence="2 3" id="KW-0808">Transferase</keyword>
<dbReference type="EC" id="2.4.1.11" evidence="3"/>
<dbReference type="Pfam" id="PF05693">
    <property type="entry name" value="Glycogen_syn"/>
    <property type="match status" value="1"/>
</dbReference>
<dbReference type="GO" id="GO:0005737">
    <property type="term" value="C:cytoplasm"/>
    <property type="evidence" value="ECO:0007669"/>
    <property type="project" value="TreeGrafter"/>
</dbReference>
<dbReference type="AlphaFoldDB" id="K1TPK3"/>
<dbReference type="PANTHER" id="PTHR10176">
    <property type="entry name" value="GLYCOGEN SYNTHASE"/>
    <property type="match status" value="1"/>
</dbReference>
<dbReference type="SUPFAM" id="SSF53756">
    <property type="entry name" value="UDP-Glycosyltransferase/glycogen phosphorylase"/>
    <property type="match status" value="1"/>
</dbReference>
<comment type="caution">
    <text evidence="3">The sequence shown here is derived from an EMBL/GenBank/DDBJ whole genome shotgun (WGS) entry which is preliminary data.</text>
</comment>
<dbReference type="GO" id="GO:0005978">
    <property type="term" value="P:glycogen biosynthetic process"/>
    <property type="evidence" value="ECO:0007669"/>
    <property type="project" value="InterPro"/>
</dbReference>